<name>A0ABQ0P9M2_9PROT</name>
<accession>A0ABQ0P9M2</accession>
<evidence type="ECO:0008006" key="5">
    <source>
        <dbReference type="Google" id="ProtNLM"/>
    </source>
</evidence>
<dbReference type="EMBL" id="BAQP01000232">
    <property type="protein sequence ID" value="GBQ28014.1"/>
    <property type="molecule type" value="Genomic_DNA"/>
</dbReference>
<evidence type="ECO:0000256" key="2">
    <source>
        <dbReference type="SAM" id="SignalP"/>
    </source>
</evidence>
<evidence type="ECO:0000313" key="4">
    <source>
        <dbReference type="Proteomes" id="UP001060895"/>
    </source>
</evidence>
<keyword evidence="4" id="KW-1185">Reference proteome</keyword>
<evidence type="ECO:0000313" key="3">
    <source>
        <dbReference type="EMBL" id="GBQ28014.1"/>
    </source>
</evidence>
<gene>
    <name evidence="3" type="ORF">AA12717_2844</name>
</gene>
<evidence type="ECO:0000256" key="1">
    <source>
        <dbReference type="SAM" id="MobiDB-lite"/>
    </source>
</evidence>
<feature type="compositionally biased region" description="Basic and acidic residues" evidence="1">
    <location>
        <begin position="282"/>
        <end position="293"/>
    </location>
</feature>
<keyword evidence="2" id="KW-0732">Signal</keyword>
<feature type="compositionally biased region" description="Low complexity" evidence="1">
    <location>
        <begin position="258"/>
        <end position="278"/>
    </location>
</feature>
<dbReference type="Proteomes" id="UP001060895">
    <property type="component" value="Unassembled WGS sequence"/>
</dbReference>
<dbReference type="PROSITE" id="PS51257">
    <property type="entry name" value="PROKAR_LIPOPROTEIN"/>
    <property type="match status" value="1"/>
</dbReference>
<comment type="caution">
    <text evidence="3">The sequence shown here is derived from an EMBL/GenBank/DDBJ whole genome shotgun (WGS) entry which is preliminary data.</text>
</comment>
<feature type="region of interest" description="Disordered" evidence="1">
    <location>
        <begin position="258"/>
        <end position="293"/>
    </location>
</feature>
<feature type="chain" id="PRO_5045315181" description="Flp pilus assembly protein TadD, contains TPR repeats" evidence="2">
    <location>
        <begin position="21"/>
        <end position="293"/>
    </location>
</feature>
<organism evidence="3 4">
    <name type="scientific">Gluconacetobacter sacchari DSM 12717</name>
    <dbReference type="NCBI Taxonomy" id="1307940"/>
    <lineage>
        <taxon>Bacteria</taxon>
        <taxon>Pseudomonadati</taxon>
        <taxon>Pseudomonadota</taxon>
        <taxon>Alphaproteobacteria</taxon>
        <taxon>Acetobacterales</taxon>
        <taxon>Acetobacteraceae</taxon>
        <taxon>Gluconacetobacter</taxon>
    </lineage>
</organism>
<proteinExistence type="predicted"/>
<sequence length="293" mass="29558">MSGGYPRGVLLLALAMPVLAGCGGGKAGPAGDAVLDQAMDAGHQAAGLDRLTVAEGQYRQAGTRALARDDAGAIGDAGYNLAVVQLAQDRPGDALSTIAATRAAMAVRGRTGRDAGLDLAQAAALHRLSRDGEAAPLAAGAMASADPAIAEQASLLTGLIADGRGDRAMLARAVAHLAHKRPVAAKWQADEDELNARLRLAREPAAARELAVEAADLRRQLVDYRGMARALTLAARAARQAGDEGAAAALSLQAAQSLHAQSAGAPAADGAPDPFAAPESGKTGDRAPGRDRV</sequence>
<feature type="signal peptide" evidence="2">
    <location>
        <begin position="1"/>
        <end position="20"/>
    </location>
</feature>
<protein>
    <recommendedName>
        <fullName evidence="5">Flp pilus assembly protein TadD, contains TPR repeats</fullName>
    </recommendedName>
</protein>
<reference evidence="3" key="1">
    <citation type="submission" date="2013-04" db="EMBL/GenBank/DDBJ databases">
        <title>The genome sequencing project of 58 acetic acid bacteria.</title>
        <authorList>
            <person name="Okamoto-Kainuma A."/>
            <person name="Ishikawa M."/>
            <person name="Umino S."/>
            <person name="Koizumi Y."/>
            <person name="Shiwa Y."/>
            <person name="Yoshikawa H."/>
            <person name="Matsutani M."/>
            <person name="Matsushita K."/>
        </authorList>
    </citation>
    <scope>NUCLEOTIDE SEQUENCE</scope>
    <source>
        <strain evidence="3">DSM 12717</strain>
    </source>
</reference>
<dbReference type="RefSeq" id="WP_246387474.1">
    <property type="nucleotide sequence ID" value="NZ_BAQP01000232.1"/>
</dbReference>